<dbReference type="PANTHER" id="PTHR33910">
    <property type="entry name" value="PROTEIN TRANSLOCASE SUBUNIT SECE"/>
    <property type="match status" value="1"/>
</dbReference>
<evidence type="ECO:0000256" key="6">
    <source>
        <dbReference type="ARBA" id="ARBA00022989"/>
    </source>
</evidence>
<proteinExistence type="inferred from homology"/>
<dbReference type="InterPro" id="IPR005807">
    <property type="entry name" value="SecE_bac"/>
</dbReference>
<dbReference type="InterPro" id="IPR001901">
    <property type="entry name" value="Translocase_SecE/Sec61-g"/>
</dbReference>
<evidence type="ECO:0000256" key="4">
    <source>
        <dbReference type="ARBA" id="ARBA00022692"/>
    </source>
</evidence>
<dbReference type="EMBL" id="MFNE01000020">
    <property type="protein sequence ID" value="OGG95560.1"/>
    <property type="molecule type" value="Genomic_DNA"/>
</dbReference>
<dbReference type="GO" id="GO:0009306">
    <property type="term" value="P:protein secretion"/>
    <property type="evidence" value="ECO:0007669"/>
    <property type="project" value="UniProtKB-UniRule"/>
</dbReference>
<keyword evidence="4 9" id="KW-0812">Transmembrane</keyword>
<evidence type="ECO:0000256" key="9">
    <source>
        <dbReference type="HAMAP-Rule" id="MF_00422"/>
    </source>
</evidence>
<dbReference type="Gene3D" id="1.20.5.1030">
    <property type="entry name" value="Preprotein translocase secy subunit"/>
    <property type="match status" value="1"/>
</dbReference>
<dbReference type="GO" id="GO:0065002">
    <property type="term" value="P:intracellular protein transmembrane transport"/>
    <property type="evidence" value="ECO:0007669"/>
    <property type="project" value="UniProtKB-UniRule"/>
</dbReference>
<comment type="similarity">
    <text evidence="9">Belongs to the SecE/SEC61-gamma family.</text>
</comment>
<dbReference type="NCBIfam" id="TIGR00964">
    <property type="entry name" value="secE_bact"/>
    <property type="match status" value="1"/>
</dbReference>
<feature type="transmembrane region" description="Helical" evidence="9">
    <location>
        <begin position="33"/>
        <end position="52"/>
    </location>
</feature>
<dbReference type="GO" id="GO:0005886">
    <property type="term" value="C:plasma membrane"/>
    <property type="evidence" value="ECO:0007669"/>
    <property type="project" value="UniProtKB-SubCell"/>
</dbReference>
<evidence type="ECO:0000256" key="5">
    <source>
        <dbReference type="ARBA" id="ARBA00022927"/>
    </source>
</evidence>
<evidence type="ECO:0000313" key="10">
    <source>
        <dbReference type="EMBL" id="OGG95560.1"/>
    </source>
</evidence>
<comment type="caution">
    <text evidence="10">The sequence shown here is derived from an EMBL/GenBank/DDBJ whole genome shotgun (WGS) entry which is preliminary data.</text>
</comment>
<evidence type="ECO:0000256" key="3">
    <source>
        <dbReference type="ARBA" id="ARBA00022475"/>
    </source>
</evidence>
<keyword evidence="3 9" id="KW-1003">Cell membrane</keyword>
<evidence type="ECO:0000256" key="7">
    <source>
        <dbReference type="ARBA" id="ARBA00023010"/>
    </source>
</evidence>
<organism evidence="10 11">
    <name type="scientific">Candidatus Lambdaproteobacteria bacterium RIFOXYD2_FULL_50_16</name>
    <dbReference type="NCBI Taxonomy" id="1817772"/>
    <lineage>
        <taxon>Bacteria</taxon>
        <taxon>Pseudomonadati</taxon>
        <taxon>Pseudomonadota</taxon>
        <taxon>Candidatus Lambdaproteobacteria</taxon>
    </lineage>
</organism>
<comment type="subcellular location">
    <subcellularLocation>
        <location evidence="9">Cell membrane</location>
        <topology evidence="9">Single-pass membrane protein</topology>
    </subcellularLocation>
    <subcellularLocation>
        <location evidence="1">Membrane</location>
    </subcellularLocation>
</comment>
<evidence type="ECO:0000256" key="2">
    <source>
        <dbReference type="ARBA" id="ARBA00022448"/>
    </source>
</evidence>
<reference evidence="10 11" key="1">
    <citation type="journal article" date="2016" name="Nat. Commun.">
        <title>Thousands of microbial genomes shed light on interconnected biogeochemical processes in an aquifer system.</title>
        <authorList>
            <person name="Anantharaman K."/>
            <person name="Brown C.T."/>
            <person name="Hug L.A."/>
            <person name="Sharon I."/>
            <person name="Castelle C.J."/>
            <person name="Probst A.J."/>
            <person name="Thomas B.C."/>
            <person name="Singh A."/>
            <person name="Wilkins M.J."/>
            <person name="Karaoz U."/>
            <person name="Brodie E.L."/>
            <person name="Williams K.H."/>
            <person name="Hubbard S.S."/>
            <person name="Banfield J.F."/>
        </authorList>
    </citation>
    <scope>NUCLEOTIDE SEQUENCE [LARGE SCALE GENOMIC DNA]</scope>
</reference>
<keyword evidence="6 9" id="KW-1133">Transmembrane helix</keyword>
<name>A0A1F6GBS4_9PROT</name>
<keyword evidence="2 9" id="KW-0813">Transport</keyword>
<keyword evidence="5 9" id="KW-0653">Protein transport</keyword>
<keyword evidence="8 9" id="KW-0472">Membrane</keyword>
<comment type="function">
    <text evidence="9">Essential subunit of the Sec protein translocation channel SecYEG. Clamps together the 2 halves of SecY. May contact the channel plug during translocation.</text>
</comment>
<dbReference type="GO" id="GO:0008320">
    <property type="term" value="F:protein transmembrane transporter activity"/>
    <property type="evidence" value="ECO:0007669"/>
    <property type="project" value="UniProtKB-UniRule"/>
</dbReference>
<evidence type="ECO:0000256" key="1">
    <source>
        <dbReference type="ARBA" id="ARBA00004370"/>
    </source>
</evidence>
<dbReference type="AlphaFoldDB" id="A0A1F6GBS4"/>
<dbReference type="GO" id="GO:0043952">
    <property type="term" value="P:protein transport by the Sec complex"/>
    <property type="evidence" value="ECO:0007669"/>
    <property type="project" value="UniProtKB-UniRule"/>
</dbReference>
<accession>A0A1F6GBS4</accession>
<gene>
    <name evidence="9" type="primary">secE</name>
    <name evidence="10" type="ORF">A2527_06950</name>
</gene>
<dbReference type="STRING" id="1817772.A2527_06950"/>
<dbReference type="PROSITE" id="PS01067">
    <property type="entry name" value="SECE_SEC61G"/>
    <property type="match status" value="1"/>
</dbReference>
<dbReference type="GO" id="GO:0006605">
    <property type="term" value="P:protein targeting"/>
    <property type="evidence" value="ECO:0007669"/>
    <property type="project" value="UniProtKB-UniRule"/>
</dbReference>
<protein>
    <recommendedName>
        <fullName evidence="9">Protein translocase subunit SecE</fullName>
    </recommendedName>
</protein>
<keyword evidence="7 9" id="KW-0811">Translocation</keyword>
<comment type="subunit">
    <text evidence="9">Component of the Sec protein translocase complex. Heterotrimer consisting of SecY, SecE and SecG subunits. The heterotrimers can form oligomers, although 1 heterotrimer is thought to be able to translocate proteins. Interacts with the ribosome. Interacts with SecDF, and other proteins may be involved. Interacts with SecA.</text>
</comment>
<evidence type="ECO:0000256" key="8">
    <source>
        <dbReference type="ARBA" id="ARBA00023136"/>
    </source>
</evidence>
<evidence type="ECO:0000313" key="11">
    <source>
        <dbReference type="Proteomes" id="UP000178449"/>
    </source>
</evidence>
<dbReference type="InterPro" id="IPR038379">
    <property type="entry name" value="SecE_sf"/>
</dbReference>
<sequence length="61" mass="6916">MFKRINKFLTDVRAEFKKVSWPSREQTIKQTGVTLLITLICSLFLGAVDYGLSNIVKQVIG</sequence>
<dbReference type="HAMAP" id="MF_00422">
    <property type="entry name" value="SecE"/>
    <property type="match status" value="1"/>
</dbReference>
<dbReference type="Proteomes" id="UP000178449">
    <property type="component" value="Unassembled WGS sequence"/>
</dbReference>
<dbReference type="Pfam" id="PF00584">
    <property type="entry name" value="SecE"/>
    <property type="match status" value="1"/>
</dbReference>
<dbReference type="PANTHER" id="PTHR33910:SF1">
    <property type="entry name" value="PROTEIN TRANSLOCASE SUBUNIT SECE"/>
    <property type="match status" value="1"/>
</dbReference>